<proteinExistence type="predicted"/>
<gene>
    <name evidence="3" type="ORF">GTW23_18150</name>
</gene>
<evidence type="ECO:0000256" key="1">
    <source>
        <dbReference type="SAM" id="MobiDB-lite"/>
    </source>
</evidence>
<evidence type="ECO:0000313" key="4">
    <source>
        <dbReference type="Proteomes" id="UP001320715"/>
    </source>
</evidence>
<organism evidence="3 4">
    <name type="scientific">Hoeflea alexandrii</name>
    <dbReference type="NCBI Taxonomy" id="288436"/>
    <lineage>
        <taxon>Bacteria</taxon>
        <taxon>Pseudomonadati</taxon>
        <taxon>Pseudomonadota</taxon>
        <taxon>Alphaproteobacteria</taxon>
        <taxon>Hyphomicrobiales</taxon>
        <taxon>Rhizobiaceae</taxon>
        <taxon>Hoeflea</taxon>
    </lineage>
</organism>
<feature type="region of interest" description="Disordered" evidence="1">
    <location>
        <begin position="77"/>
        <end position="101"/>
    </location>
</feature>
<dbReference type="Pfam" id="PF01471">
    <property type="entry name" value="PG_binding_1"/>
    <property type="match status" value="1"/>
</dbReference>
<name>A0ABT1CV73_9HYPH</name>
<feature type="domain" description="Peptidoglycan binding-like" evidence="2">
    <location>
        <begin position="23"/>
        <end position="74"/>
    </location>
</feature>
<dbReference type="RefSeq" id="WP_267661432.1">
    <property type="nucleotide sequence ID" value="NZ_JAOVZS010000002.1"/>
</dbReference>
<dbReference type="Proteomes" id="UP001320715">
    <property type="component" value="Unassembled WGS sequence"/>
</dbReference>
<evidence type="ECO:0000313" key="3">
    <source>
        <dbReference type="EMBL" id="MCO6410111.1"/>
    </source>
</evidence>
<reference evidence="3 4" key="1">
    <citation type="submission" date="2020-01" db="EMBL/GenBank/DDBJ databases">
        <title>Genomes of bacteria type strains.</title>
        <authorList>
            <person name="Chen J."/>
            <person name="Zhu S."/>
            <person name="Yang J."/>
        </authorList>
    </citation>
    <scope>NUCLEOTIDE SEQUENCE [LARGE SCALE GENOMIC DNA]</scope>
    <source>
        <strain evidence="3 4">DSM 16655</strain>
    </source>
</reference>
<dbReference type="SUPFAM" id="SSF55166">
    <property type="entry name" value="Hedgehog/DD-peptidase"/>
    <property type="match status" value="1"/>
</dbReference>
<sequence length="253" mass="28098">MRQKTSGQAAAAKLKDIVMTFEQWLQSRLTAHGYPCGPIDGDIGDKTIAALTAFQRGQGVPVSGMADQLTIEALRRSASNGPGHPERPASSAAGKPSVAGPWPHQREVERFYGPVGTSQGRLDLPFPMKLAWDKRRIVTRITLHTKVVESAGRAFAEIADTYSDKERRDLGIDVFSGSLNVRRMRGGSRYSMHAWGIAIDFDNQRNGLHVKAPKARLSHADAVPFWQAWEREGWVSLGRERNFDWMHVQAARL</sequence>
<dbReference type="SUPFAM" id="SSF47090">
    <property type="entry name" value="PGBD-like"/>
    <property type="match status" value="1"/>
</dbReference>
<dbReference type="Gene3D" id="1.10.101.10">
    <property type="entry name" value="PGBD-like superfamily/PGBD"/>
    <property type="match status" value="1"/>
</dbReference>
<keyword evidence="4" id="KW-1185">Reference proteome</keyword>
<protein>
    <recommendedName>
        <fullName evidence="2">Peptidoglycan binding-like domain-containing protein</fullName>
    </recommendedName>
</protein>
<dbReference type="InterPro" id="IPR036365">
    <property type="entry name" value="PGBD-like_sf"/>
</dbReference>
<dbReference type="InterPro" id="IPR009045">
    <property type="entry name" value="Zn_M74/Hedgehog-like"/>
</dbReference>
<dbReference type="InterPro" id="IPR036366">
    <property type="entry name" value="PGBDSf"/>
</dbReference>
<dbReference type="EMBL" id="JAAAML010000003">
    <property type="protein sequence ID" value="MCO6410111.1"/>
    <property type="molecule type" value="Genomic_DNA"/>
</dbReference>
<dbReference type="InterPro" id="IPR002477">
    <property type="entry name" value="Peptidoglycan-bd-like"/>
</dbReference>
<evidence type="ECO:0000259" key="2">
    <source>
        <dbReference type="Pfam" id="PF01471"/>
    </source>
</evidence>
<comment type="caution">
    <text evidence="3">The sequence shown here is derived from an EMBL/GenBank/DDBJ whole genome shotgun (WGS) entry which is preliminary data.</text>
</comment>
<accession>A0ABT1CV73</accession>